<dbReference type="GO" id="GO:0007218">
    <property type="term" value="P:neuropeptide signaling pathway"/>
    <property type="evidence" value="ECO:0007669"/>
    <property type="project" value="UniProtKB-KW"/>
</dbReference>
<evidence type="ECO:0000313" key="9">
    <source>
        <dbReference type="WBParaSite" id="PSAMB.scaffold219size64458.g3425.t1"/>
    </source>
</evidence>
<keyword evidence="6" id="KW-0527">Neuropeptide</keyword>
<evidence type="ECO:0000313" key="8">
    <source>
        <dbReference type="Proteomes" id="UP000887566"/>
    </source>
</evidence>
<dbReference type="WBParaSite" id="PSAMB.scaffold219size64458.g3425.t1">
    <property type="protein sequence ID" value="PSAMB.scaffold219size64458.g3425.t1"/>
    <property type="gene ID" value="PSAMB.scaffold219size64458.g3425"/>
</dbReference>
<evidence type="ECO:0000256" key="3">
    <source>
        <dbReference type="ARBA" id="ARBA00022525"/>
    </source>
</evidence>
<dbReference type="GO" id="GO:0005576">
    <property type="term" value="C:extracellular region"/>
    <property type="evidence" value="ECO:0007669"/>
    <property type="project" value="UniProtKB-SubCell"/>
</dbReference>
<evidence type="ECO:0000256" key="5">
    <source>
        <dbReference type="ARBA" id="ARBA00022815"/>
    </source>
</evidence>
<protein>
    <submittedName>
        <fullName evidence="9">Uncharacterized protein</fullName>
    </submittedName>
</protein>
<feature type="signal peptide" evidence="7">
    <location>
        <begin position="1"/>
        <end position="25"/>
    </location>
</feature>
<evidence type="ECO:0000256" key="7">
    <source>
        <dbReference type="SAM" id="SignalP"/>
    </source>
</evidence>
<dbReference type="AlphaFoldDB" id="A0A914VMW0"/>
<dbReference type="Proteomes" id="UP000887566">
    <property type="component" value="Unplaced"/>
</dbReference>
<comment type="subcellular location">
    <subcellularLocation>
        <location evidence="1">Secreted</location>
    </subcellularLocation>
</comment>
<keyword evidence="8" id="KW-1185">Reference proteome</keyword>
<dbReference type="PROSITE" id="PS51257">
    <property type="entry name" value="PROKAR_LIPOPROTEIN"/>
    <property type="match status" value="1"/>
</dbReference>
<name>A0A914VMW0_9BILA</name>
<evidence type="ECO:0000256" key="4">
    <source>
        <dbReference type="ARBA" id="ARBA00022685"/>
    </source>
</evidence>
<sequence length="102" mass="11657">MLRTVGICTTIVLLLACEFWSVTLADDDFSLSPLMKRAPNFIRFGRSSRPNFIRFGKRSRSPTFIRFGRSDADDELAASSVKTLNKRPNFIRFGRSYDEADD</sequence>
<reference evidence="9" key="1">
    <citation type="submission" date="2022-11" db="UniProtKB">
        <authorList>
            <consortium name="WormBaseParasite"/>
        </authorList>
    </citation>
    <scope>IDENTIFICATION</scope>
</reference>
<keyword evidence="4" id="KW-0165">Cleavage on pair of basic residues</keyword>
<dbReference type="Pfam" id="PF01581">
    <property type="entry name" value="FARP"/>
    <property type="match status" value="4"/>
</dbReference>
<comment type="similarity">
    <text evidence="2">Belongs to the FARP (FMRFamide related peptide) family.</text>
</comment>
<proteinExistence type="inferred from homology"/>
<organism evidence="8 9">
    <name type="scientific">Plectus sambesii</name>
    <dbReference type="NCBI Taxonomy" id="2011161"/>
    <lineage>
        <taxon>Eukaryota</taxon>
        <taxon>Metazoa</taxon>
        <taxon>Ecdysozoa</taxon>
        <taxon>Nematoda</taxon>
        <taxon>Chromadorea</taxon>
        <taxon>Plectida</taxon>
        <taxon>Plectina</taxon>
        <taxon>Plectoidea</taxon>
        <taxon>Plectidae</taxon>
        <taxon>Plectus</taxon>
    </lineage>
</organism>
<dbReference type="InterPro" id="IPR002544">
    <property type="entry name" value="FMRFamid-related_peptide-like"/>
</dbReference>
<accession>A0A914VMW0</accession>
<evidence type="ECO:0000256" key="2">
    <source>
        <dbReference type="ARBA" id="ARBA00006356"/>
    </source>
</evidence>
<keyword evidence="5" id="KW-0027">Amidation</keyword>
<feature type="chain" id="PRO_5036802656" evidence="7">
    <location>
        <begin position="26"/>
        <end position="102"/>
    </location>
</feature>
<keyword evidence="3" id="KW-0964">Secreted</keyword>
<evidence type="ECO:0000256" key="6">
    <source>
        <dbReference type="ARBA" id="ARBA00023320"/>
    </source>
</evidence>
<keyword evidence="7" id="KW-0732">Signal</keyword>
<evidence type="ECO:0000256" key="1">
    <source>
        <dbReference type="ARBA" id="ARBA00004613"/>
    </source>
</evidence>